<comment type="function">
    <text evidence="10">Confers DNA tethering and processivity to DNA polymerases and other proteins. Acts as a clamp, forming a ring around DNA (a reaction catalyzed by the clamp-loading complex) which diffuses in an ATP-independent manner freely and bidirectionally along dsDNA. Initially characterized for its ability to contact the catalytic subunit of DNA polymerase III (Pol III), a complex, multichain enzyme responsible for most of the replicative synthesis in bacteria; Pol III exhibits 3'-5' exonuclease proofreading activity. The beta chain is required for initiation of replication as well as for processivity of DNA replication.</text>
</comment>
<accession>A0A4R3KCL8</accession>
<evidence type="ECO:0000259" key="12">
    <source>
        <dbReference type="Pfam" id="PF02767"/>
    </source>
</evidence>
<evidence type="ECO:0000256" key="7">
    <source>
        <dbReference type="ARBA" id="ARBA00022705"/>
    </source>
</evidence>
<feature type="domain" description="DNA polymerase III beta sliding clamp central" evidence="12">
    <location>
        <begin position="137"/>
        <end position="252"/>
    </location>
</feature>
<keyword evidence="7 10" id="KW-0235">DNA replication</keyword>
<dbReference type="GO" id="GO:0003887">
    <property type="term" value="F:DNA-directed DNA polymerase activity"/>
    <property type="evidence" value="ECO:0007669"/>
    <property type="project" value="UniProtKB-UniRule"/>
</dbReference>
<evidence type="ECO:0000259" key="11">
    <source>
        <dbReference type="Pfam" id="PF00712"/>
    </source>
</evidence>
<dbReference type="Gene3D" id="3.70.10.10">
    <property type="match status" value="1"/>
</dbReference>
<evidence type="ECO:0000256" key="3">
    <source>
        <dbReference type="ARBA" id="ARBA00021035"/>
    </source>
</evidence>
<comment type="similarity">
    <text evidence="2 10">Belongs to the beta sliding clamp family.</text>
</comment>
<evidence type="ECO:0000256" key="2">
    <source>
        <dbReference type="ARBA" id="ARBA00010752"/>
    </source>
</evidence>
<dbReference type="GO" id="GO:0003677">
    <property type="term" value="F:DNA binding"/>
    <property type="evidence" value="ECO:0007669"/>
    <property type="project" value="UniProtKB-UniRule"/>
</dbReference>
<dbReference type="PANTHER" id="PTHR30478:SF0">
    <property type="entry name" value="BETA SLIDING CLAMP"/>
    <property type="match status" value="1"/>
</dbReference>
<evidence type="ECO:0000256" key="9">
    <source>
        <dbReference type="ARBA" id="ARBA00023125"/>
    </source>
</evidence>
<dbReference type="SUPFAM" id="SSF55979">
    <property type="entry name" value="DNA clamp"/>
    <property type="match status" value="3"/>
</dbReference>
<gene>
    <name evidence="14" type="ORF">EDD72_11552</name>
</gene>
<dbReference type="SMART" id="SM00480">
    <property type="entry name" value="POL3Bc"/>
    <property type="match status" value="1"/>
</dbReference>
<evidence type="ECO:0000256" key="1">
    <source>
        <dbReference type="ARBA" id="ARBA00004496"/>
    </source>
</evidence>
<evidence type="ECO:0000256" key="5">
    <source>
        <dbReference type="ARBA" id="ARBA00022679"/>
    </source>
</evidence>
<dbReference type="Pfam" id="PF00712">
    <property type="entry name" value="DNA_pol3_beta"/>
    <property type="match status" value="1"/>
</dbReference>
<dbReference type="GO" id="GO:0008408">
    <property type="term" value="F:3'-5' exonuclease activity"/>
    <property type="evidence" value="ECO:0007669"/>
    <property type="project" value="InterPro"/>
</dbReference>
<dbReference type="InterPro" id="IPR022637">
    <property type="entry name" value="DNA_polIII_beta_cen"/>
</dbReference>
<comment type="subcellular location">
    <subcellularLocation>
        <location evidence="1 10">Cytoplasm</location>
    </subcellularLocation>
</comment>
<dbReference type="Gene3D" id="3.10.150.10">
    <property type="entry name" value="DNA Polymerase III, subunit A, domain 2"/>
    <property type="match status" value="1"/>
</dbReference>
<keyword evidence="5 10" id="KW-0808">Transferase</keyword>
<dbReference type="CDD" id="cd00140">
    <property type="entry name" value="beta_clamp"/>
    <property type="match status" value="1"/>
</dbReference>
<dbReference type="RefSeq" id="WP_132769650.1">
    <property type="nucleotide sequence ID" value="NZ_SMAB01000015.1"/>
</dbReference>
<comment type="caution">
    <text evidence="14">The sequence shown here is derived from an EMBL/GenBank/DDBJ whole genome shotgun (WGS) entry which is preliminary data.</text>
</comment>
<protein>
    <recommendedName>
        <fullName evidence="3 10">Beta sliding clamp</fullName>
    </recommendedName>
</protein>
<dbReference type="InterPro" id="IPR046938">
    <property type="entry name" value="DNA_clamp_sf"/>
</dbReference>
<evidence type="ECO:0000313" key="14">
    <source>
        <dbReference type="EMBL" id="TCS80825.1"/>
    </source>
</evidence>
<dbReference type="GO" id="GO:0009360">
    <property type="term" value="C:DNA polymerase III complex"/>
    <property type="evidence" value="ECO:0007669"/>
    <property type="project" value="InterPro"/>
</dbReference>
<name>A0A4R3KCL8_9BACI</name>
<dbReference type="Proteomes" id="UP000295788">
    <property type="component" value="Unassembled WGS sequence"/>
</dbReference>
<sequence>MHFIIDKSQLMNGIQHVNKAVSTKTTIPILTGIKFDLTAEGLTLIGSDSDISIQIFIPKIDQEKEYVKIYQEGKIVLPAKYIVEIVKKLPSDEIEFEQTDHLSVIIRSGRTEFRLNGYDAEEFPNLPQIEEEQVFKIQSDLLKSMIRQTLFAVHTLESRPILTGVLWELENHMLKFVATDSHRLATRTSMVETLNDTTFHNIVVPGKSLNELSKILEDEPTTVQIIVTENQIQVKMKHLLFYSRLLDGTYPDTSRIIPDKFKTNLILSKQEFADAIERALLIAKDDKNNIVKFTTQEHLMVELSSNSQEVGHVTEQIQANEIDGDQIKISFNAKYVLEALKAIDSQEIRIEFTGALSPFVIKPVDHDWALHLILPVRTY</sequence>
<dbReference type="InterPro" id="IPR022634">
    <property type="entry name" value="DNA_polIII_beta_N"/>
</dbReference>
<feature type="domain" description="DNA polymerase III beta sliding clamp N-terminal" evidence="11">
    <location>
        <begin position="1"/>
        <end position="127"/>
    </location>
</feature>
<dbReference type="PIRSF" id="PIRSF000804">
    <property type="entry name" value="DNA_pol_III_b"/>
    <property type="match status" value="1"/>
</dbReference>
<comment type="subunit">
    <text evidence="10">Forms a ring-shaped head-to-tail homodimer around DNA.</text>
</comment>
<reference evidence="14 15" key="1">
    <citation type="submission" date="2019-03" db="EMBL/GenBank/DDBJ databases">
        <title>Genomic Encyclopedia of Type Strains, Phase IV (KMG-IV): sequencing the most valuable type-strain genomes for metagenomic binning, comparative biology and taxonomic classification.</title>
        <authorList>
            <person name="Goeker M."/>
        </authorList>
    </citation>
    <scope>NUCLEOTIDE SEQUENCE [LARGE SCALE GENOMIC DNA]</scope>
    <source>
        <strain evidence="14 15">DSM 23802</strain>
    </source>
</reference>
<evidence type="ECO:0000256" key="10">
    <source>
        <dbReference type="PIRNR" id="PIRNR000804"/>
    </source>
</evidence>
<evidence type="ECO:0000313" key="15">
    <source>
        <dbReference type="Proteomes" id="UP000295788"/>
    </source>
</evidence>
<evidence type="ECO:0000256" key="4">
    <source>
        <dbReference type="ARBA" id="ARBA00022490"/>
    </source>
</evidence>
<dbReference type="NCBIfam" id="TIGR00663">
    <property type="entry name" value="dnan"/>
    <property type="match status" value="1"/>
</dbReference>
<keyword evidence="15" id="KW-1185">Reference proteome</keyword>
<dbReference type="PANTHER" id="PTHR30478">
    <property type="entry name" value="DNA POLYMERASE III SUBUNIT BETA"/>
    <property type="match status" value="1"/>
</dbReference>
<dbReference type="AlphaFoldDB" id="A0A4R3KCL8"/>
<dbReference type="Pfam" id="PF02767">
    <property type="entry name" value="DNA_pol3_beta_2"/>
    <property type="match status" value="1"/>
</dbReference>
<feature type="domain" description="DNA polymerase III beta sliding clamp C-terminal" evidence="13">
    <location>
        <begin position="255"/>
        <end position="377"/>
    </location>
</feature>
<keyword evidence="4 10" id="KW-0963">Cytoplasm</keyword>
<dbReference type="InterPro" id="IPR001001">
    <property type="entry name" value="DNA_polIII_beta"/>
</dbReference>
<dbReference type="InterPro" id="IPR022635">
    <property type="entry name" value="DNA_polIII_beta_C"/>
</dbReference>
<dbReference type="EMBL" id="SMAB01000015">
    <property type="protein sequence ID" value="TCS80825.1"/>
    <property type="molecule type" value="Genomic_DNA"/>
</dbReference>
<dbReference type="Pfam" id="PF02768">
    <property type="entry name" value="DNA_pol3_beta_3"/>
    <property type="match status" value="1"/>
</dbReference>
<dbReference type="GO" id="GO:0005737">
    <property type="term" value="C:cytoplasm"/>
    <property type="evidence" value="ECO:0007669"/>
    <property type="project" value="UniProtKB-SubCell"/>
</dbReference>
<keyword evidence="9" id="KW-0238">DNA-binding</keyword>
<organism evidence="14 15">
    <name type="scientific">Tepidibacillus fermentans</name>
    <dbReference type="NCBI Taxonomy" id="1281767"/>
    <lineage>
        <taxon>Bacteria</taxon>
        <taxon>Bacillati</taxon>
        <taxon>Bacillota</taxon>
        <taxon>Bacilli</taxon>
        <taxon>Bacillales</taxon>
        <taxon>Bacillaceae</taxon>
        <taxon>Tepidibacillus</taxon>
    </lineage>
</organism>
<evidence type="ECO:0000259" key="13">
    <source>
        <dbReference type="Pfam" id="PF02768"/>
    </source>
</evidence>
<evidence type="ECO:0000256" key="8">
    <source>
        <dbReference type="ARBA" id="ARBA00022932"/>
    </source>
</evidence>
<keyword evidence="6 10" id="KW-0548">Nucleotidyltransferase</keyword>
<proteinExistence type="inferred from homology"/>
<keyword evidence="8 10" id="KW-0239">DNA-directed DNA polymerase</keyword>
<dbReference type="GO" id="GO:0006271">
    <property type="term" value="P:DNA strand elongation involved in DNA replication"/>
    <property type="evidence" value="ECO:0007669"/>
    <property type="project" value="TreeGrafter"/>
</dbReference>
<evidence type="ECO:0000256" key="6">
    <source>
        <dbReference type="ARBA" id="ARBA00022695"/>
    </source>
</evidence>
<dbReference type="OrthoDB" id="8421503at2"/>